<dbReference type="PANTHER" id="PTHR43731:SF30">
    <property type="entry name" value="RHOMBOID-LIKE PROTEIN 9, CHLOROPLASTIC"/>
    <property type="match status" value="1"/>
</dbReference>
<dbReference type="Pfam" id="PF01694">
    <property type="entry name" value="Rhomboid"/>
    <property type="match status" value="1"/>
</dbReference>
<dbReference type="FunFam" id="1.20.1540.10:FF:000017">
    <property type="entry name" value="RHOMBOID-like protein 9, chloroplastic"/>
    <property type="match status" value="1"/>
</dbReference>
<proteinExistence type="inferred from homology"/>
<accession>A0A164Y4H5</accession>
<comment type="caution">
    <text evidence="9">The sequence shown here is derived from an EMBL/GenBank/DDBJ whole genome shotgun (WGS) entry which is preliminary data.</text>
</comment>
<organism evidence="9">
    <name type="scientific">Daucus carota subsp. sativus</name>
    <name type="common">Carrot</name>
    <dbReference type="NCBI Taxonomy" id="79200"/>
    <lineage>
        <taxon>Eukaryota</taxon>
        <taxon>Viridiplantae</taxon>
        <taxon>Streptophyta</taxon>
        <taxon>Embryophyta</taxon>
        <taxon>Tracheophyta</taxon>
        <taxon>Spermatophyta</taxon>
        <taxon>Magnoliopsida</taxon>
        <taxon>eudicotyledons</taxon>
        <taxon>Gunneridae</taxon>
        <taxon>Pentapetalae</taxon>
        <taxon>asterids</taxon>
        <taxon>campanulids</taxon>
        <taxon>Apiales</taxon>
        <taxon>Apiaceae</taxon>
        <taxon>Apioideae</taxon>
        <taxon>Scandiceae</taxon>
        <taxon>Daucinae</taxon>
        <taxon>Daucus</taxon>
        <taxon>Daucus sect. Daucus</taxon>
    </lineage>
</organism>
<evidence type="ECO:0000313" key="9">
    <source>
        <dbReference type="EMBL" id="KZM93964.1"/>
    </source>
</evidence>
<sequence length="490" mass="54013">MGHTAVVPICYRLRCQDQVPSMLKGVNKNEGLPRRFIANRVALDCDGLAPRNSCRWMDILKELKHRGNSTPLHTRSIPSTHHNMQKASCISSSSSDGSLDTKQKTELCSTEKQLGSLDSYFRKLSNNVNELKLFNSTTELPDRTWKSSAEKDLAILNDFLGKLNDGRAELLGSSKAEEGLESLDGYLGKVNKDANLIVYIASTSDAEITETTSHTLKQDSVNETKKLKKYLWLVNRGGPESSHNDTSSLYLIGILSSINIAVFLFEIATPVRTSDLGLFSLPSLYGAKINDLILIGEWWRLVTPMFLHWGIHHIALSCWMLFTFGPQVCRTYGSFTFILLYVLGGLSGNFTSFYHMADPTVGGTGPVFAILGAWFICQLLNQDALSKDNSQSMIQKAIIATALSCILSNFGPIDDWTHMGAAFTGIAYGYLTCPILQMKNTSSENGEDGIAVVRRNVGPCRSLLFFSLFILVLCSLLLVVEPPPSSVAFL</sequence>
<protein>
    <recommendedName>
        <fullName evidence="8">Peptidase S54 rhomboid domain-containing protein</fullName>
    </recommendedName>
</protein>
<dbReference type="STRING" id="79200.A0A164Y4H5"/>
<gene>
    <name evidence="9" type="ORF">DCAR_017209</name>
</gene>
<feature type="transmembrane region" description="Helical" evidence="7">
    <location>
        <begin position="363"/>
        <end position="381"/>
    </location>
</feature>
<feature type="transmembrane region" description="Helical" evidence="7">
    <location>
        <begin position="249"/>
        <end position="268"/>
    </location>
</feature>
<evidence type="ECO:0000256" key="7">
    <source>
        <dbReference type="SAM" id="Phobius"/>
    </source>
</evidence>
<dbReference type="InterPro" id="IPR022764">
    <property type="entry name" value="Peptidase_S54_rhomboid_dom"/>
</dbReference>
<dbReference type="Gramene" id="KZM93964">
    <property type="protein sequence ID" value="KZM93964"/>
    <property type="gene ID" value="DCAR_017209"/>
</dbReference>
<comment type="subcellular location">
    <subcellularLocation>
        <location evidence="1">Membrane</location>
        <topology evidence="1">Multi-pass membrane protein</topology>
    </subcellularLocation>
</comment>
<dbReference type="InterPro" id="IPR035952">
    <property type="entry name" value="Rhomboid-like_sf"/>
</dbReference>
<feature type="transmembrane region" description="Helical" evidence="7">
    <location>
        <begin position="337"/>
        <end position="357"/>
    </location>
</feature>
<dbReference type="SUPFAM" id="SSF144091">
    <property type="entry name" value="Rhomboid-like"/>
    <property type="match status" value="1"/>
</dbReference>
<name>A0A164Y4H5_DAUCS</name>
<dbReference type="GO" id="GO:0016020">
    <property type="term" value="C:membrane"/>
    <property type="evidence" value="ECO:0007669"/>
    <property type="project" value="UniProtKB-SubCell"/>
</dbReference>
<dbReference type="OrthoDB" id="418595at2759"/>
<dbReference type="PANTHER" id="PTHR43731">
    <property type="entry name" value="RHOMBOID PROTEASE"/>
    <property type="match status" value="1"/>
</dbReference>
<evidence type="ECO:0000256" key="4">
    <source>
        <dbReference type="ARBA" id="ARBA00022989"/>
    </source>
</evidence>
<reference evidence="9" key="1">
    <citation type="journal article" date="2016" name="Nat. Genet.">
        <title>A high-quality carrot genome assembly provides new insights into carotenoid accumulation and asterid genome evolution.</title>
        <authorList>
            <person name="Iorizzo M."/>
            <person name="Ellison S."/>
            <person name="Senalik D."/>
            <person name="Zeng P."/>
            <person name="Satapoomin P."/>
            <person name="Huang J."/>
            <person name="Bowman M."/>
            <person name="Iovene M."/>
            <person name="Sanseverino W."/>
            <person name="Cavagnaro P."/>
            <person name="Yildiz M."/>
            <person name="Macko-Podgorni A."/>
            <person name="Moranska E."/>
            <person name="Grzebelus E."/>
            <person name="Grzebelus D."/>
            <person name="Ashrafi H."/>
            <person name="Zheng Z."/>
            <person name="Cheng S."/>
            <person name="Spooner D."/>
            <person name="Van Deynze A."/>
            <person name="Simon P."/>
        </authorList>
    </citation>
    <scope>NUCLEOTIDE SEQUENCE [LARGE SCALE GENOMIC DNA]</scope>
    <source>
        <tissue evidence="9">Leaf</tissue>
    </source>
</reference>
<evidence type="ECO:0000256" key="1">
    <source>
        <dbReference type="ARBA" id="ARBA00004141"/>
    </source>
</evidence>
<feature type="compositionally biased region" description="Low complexity" evidence="6">
    <location>
        <begin position="88"/>
        <end position="97"/>
    </location>
</feature>
<dbReference type="GO" id="GO:0004252">
    <property type="term" value="F:serine-type endopeptidase activity"/>
    <property type="evidence" value="ECO:0007669"/>
    <property type="project" value="InterPro"/>
</dbReference>
<evidence type="ECO:0000256" key="3">
    <source>
        <dbReference type="ARBA" id="ARBA00022692"/>
    </source>
</evidence>
<keyword evidence="5 7" id="KW-0472">Membrane</keyword>
<feature type="compositionally biased region" description="Polar residues" evidence="6">
    <location>
        <begin position="70"/>
        <end position="86"/>
    </location>
</feature>
<evidence type="ECO:0000256" key="5">
    <source>
        <dbReference type="ARBA" id="ARBA00023136"/>
    </source>
</evidence>
<feature type="transmembrane region" description="Helical" evidence="7">
    <location>
        <begin position="306"/>
        <end position="325"/>
    </location>
</feature>
<evidence type="ECO:0000259" key="8">
    <source>
        <dbReference type="Pfam" id="PF01694"/>
    </source>
</evidence>
<dbReference type="InterPro" id="IPR050925">
    <property type="entry name" value="Rhomboid_protease_S54"/>
</dbReference>
<dbReference type="AlphaFoldDB" id="A0A164Y4H5"/>
<keyword evidence="3 7" id="KW-0812">Transmembrane</keyword>
<dbReference type="KEGG" id="dcr:108223982"/>
<dbReference type="EMBL" id="LNRQ01000005">
    <property type="protein sequence ID" value="KZM93964.1"/>
    <property type="molecule type" value="Genomic_DNA"/>
</dbReference>
<dbReference type="OMA" id="VGHEINR"/>
<evidence type="ECO:0000256" key="2">
    <source>
        <dbReference type="ARBA" id="ARBA00009045"/>
    </source>
</evidence>
<feature type="transmembrane region" description="Helical" evidence="7">
    <location>
        <begin position="463"/>
        <end position="480"/>
    </location>
</feature>
<comment type="similarity">
    <text evidence="2">Belongs to the peptidase S54 family.</text>
</comment>
<keyword evidence="4 7" id="KW-1133">Transmembrane helix</keyword>
<feature type="region of interest" description="Disordered" evidence="6">
    <location>
        <begin position="70"/>
        <end position="97"/>
    </location>
</feature>
<evidence type="ECO:0000256" key="6">
    <source>
        <dbReference type="SAM" id="MobiDB-lite"/>
    </source>
</evidence>
<feature type="domain" description="Peptidase S54 rhomboid" evidence="8">
    <location>
        <begin position="296"/>
        <end position="434"/>
    </location>
</feature>
<dbReference type="Gene3D" id="1.20.1540.10">
    <property type="entry name" value="Rhomboid-like"/>
    <property type="match status" value="1"/>
</dbReference>